<gene>
    <name evidence="1" type="ORF">DesyoDRAFT_1836</name>
</gene>
<keyword evidence="2" id="KW-1185">Reference proteome</keyword>
<protein>
    <recommendedName>
        <fullName evidence="3">Coat F domain-containing protein</fullName>
    </recommendedName>
</protein>
<dbReference type="HOGENOM" id="CLU_1537598_0_0_9"/>
<accession>H5XU02</accession>
<dbReference type="Gene3D" id="1.20.1260.10">
    <property type="match status" value="1"/>
</dbReference>
<proteinExistence type="predicted"/>
<dbReference type="InterPro" id="IPR012347">
    <property type="entry name" value="Ferritin-like"/>
</dbReference>
<evidence type="ECO:0008006" key="3">
    <source>
        <dbReference type="Google" id="ProtNLM"/>
    </source>
</evidence>
<sequence length="172" mass="20541">MKIMRLAEKIGYLGKTSEAKRRMISLGEGYSLWHAMVLRYDSLIETKTLLEFVKDTDLKMIIRKGIKVMEEQKETLEQLAKEFSVPMPQRPPEEPNSVIDLNTMSDRFVFRKIYEGMSNTMFKHITNYQRAHGSYLREIFRTFLDEELDMYDKYYEYGKLKSYLHEPPTFRP</sequence>
<dbReference type="eggNOG" id="COG5577">
    <property type="taxonomic scope" value="Bacteria"/>
</dbReference>
<dbReference type="STRING" id="768710.DesyoDRAFT_1836"/>
<name>H5XU02_9FIRM</name>
<dbReference type="RefSeq" id="WP_007782044.1">
    <property type="nucleotide sequence ID" value="NZ_CM001441.1"/>
</dbReference>
<dbReference type="AlphaFoldDB" id="H5XU02"/>
<organism evidence="1 2">
    <name type="scientific">Desulfosporosinus youngiae DSM 17734</name>
    <dbReference type="NCBI Taxonomy" id="768710"/>
    <lineage>
        <taxon>Bacteria</taxon>
        <taxon>Bacillati</taxon>
        <taxon>Bacillota</taxon>
        <taxon>Clostridia</taxon>
        <taxon>Eubacteriales</taxon>
        <taxon>Desulfitobacteriaceae</taxon>
        <taxon>Desulfosporosinus</taxon>
    </lineage>
</organism>
<dbReference type="Proteomes" id="UP000005104">
    <property type="component" value="Chromosome"/>
</dbReference>
<evidence type="ECO:0000313" key="2">
    <source>
        <dbReference type="Proteomes" id="UP000005104"/>
    </source>
</evidence>
<evidence type="ECO:0000313" key="1">
    <source>
        <dbReference type="EMBL" id="EHQ88960.1"/>
    </source>
</evidence>
<dbReference type="EMBL" id="CM001441">
    <property type="protein sequence ID" value="EHQ88960.1"/>
    <property type="molecule type" value="Genomic_DNA"/>
</dbReference>
<dbReference type="Pfam" id="PF11553">
    <property type="entry name" value="DUF3231"/>
    <property type="match status" value="1"/>
</dbReference>
<dbReference type="InterPro" id="IPR021617">
    <property type="entry name" value="DUF3231"/>
</dbReference>
<reference evidence="1 2" key="1">
    <citation type="submission" date="2011-11" db="EMBL/GenBank/DDBJ databases">
        <title>The Noncontiguous Finished genome of Desulfosporosinus youngiae DSM 17734.</title>
        <authorList>
            <consortium name="US DOE Joint Genome Institute (JGI-PGF)"/>
            <person name="Lucas S."/>
            <person name="Han J."/>
            <person name="Lapidus A."/>
            <person name="Cheng J.-F."/>
            <person name="Goodwin L."/>
            <person name="Pitluck S."/>
            <person name="Peters L."/>
            <person name="Ovchinnikova G."/>
            <person name="Lu M."/>
            <person name="Land M.L."/>
            <person name="Hauser L."/>
            <person name="Pester M."/>
            <person name="Spring S."/>
            <person name="Ollivier B."/>
            <person name="Rattei T."/>
            <person name="Klenk H.-P."/>
            <person name="Wagner M."/>
            <person name="Loy A."/>
            <person name="Woyke T.J."/>
        </authorList>
    </citation>
    <scope>NUCLEOTIDE SEQUENCE [LARGE SCALE GENOMIC DNA]</scope>
    <source>
        <strain evidence="1 2">DSM 17734</strain>
    </source>
</reference>
<dbReference type="OrthoDB" id="1807877at2"/>